<comment type="caution">
    <text evidence="1">The sequence shown here is derived from an EMBL/GenBank/DDBJ whole genome shotgun (WGS) entry which is preliminary data.</text>
</comment>
<keyword evidence="2" id="KW-1185">Reference proteome</keyword>
<gene>
    <name evidence="1" type="ORF">HGG74_15600</name>
</gene>
<dbReference type="RefSeq" id="WP_168487822.1">
    <property type="nucleotide sequence ID" value="NZ_JAAZSQ010000017.1"/>
</dbReference>
<dbReference type="Proteomes" id="UP000544090">
    <property type="component" value="Unassembled WGS sequence"/>
</dbReference>
<dbReference type="EMBL" id="JAAZSQ010000017">
    <property type="protein sequence ID" value="NKX55937.1"/>
    <property type="molecule type" value="Genomic_DNA"/>
</dbReference>
<sequence length="175" mass="19493">MSFQSPVFITVNAALLRQQVGQFLAFLKAALWLPKEPDTALSKRDVLTRPISPPAPVFPATAHPTILVQDGQAVRRHLNNRQERAGLRSWIRTMRDVHPDAGPLAGQGPACEQILPDTGMGRLVPGTAWRRNSGEAPDRPYREPSVKSTVTVTTYRAADVKARWQEIEDKKRRAL</sequence>
<protein>
    <submittedName>
        <fullName evidence="1">Uncharacterized protein</fullName>
    </submittedName>
</protein>
<dbReference type="AlphaFoldDB" id="A0A7X6HHP2"/>
<evidence type="ECO:0000313" key="1">
    <source>
        <dbReference type="EMBL" id="NKX55937.1"/>
    </source>
</evidence>
<proteinExistence type="predicted"/>
<accession>A0A7X6HHP2</accession>
<name>A0A7X6HHP2_9MICC</name>
<evidence type="ECO:0000313" key="2">
    <source>
        <dbReference type="Proteomes" id="UP000544090"/>
    </source>
</evidence>
<organism evidence="1 2">
    <name type="scientific">Arthrobacter mobilis</name>
    <dbReference type="NCBI Taxonomy" id="2724944"/>
    <lineage>
        <taxon>Bacteria</taxon>
        <taxon>Bacillati</taxon>
        <taxon>Actinomycetota</taxon>
        <taxon>Actinomycetes</taxon>
        <taxon>Micrococcales</taxon>
        <taxon>Micrococcaceae</taxon>
        <taxon>Arthrobacter</taxon>
    </lineage>
</organism>
<reference evidence="1 2" key="1">
    <citation type="submission" date="2020-04" db="EMBL/GenBank/DDBJ databases">
        <title>Arthrobacter sp. nov.</title>
        <authorList>
            <person name="Liu S."/>
        </authorList>
    </citation>
    <scope>NUCLEOTIDE SEQUENCE [LARGE SCALE GENOMIC DNA]</scope>
    <source>
        <strain evidence="1 2">E918</strain>
    </source>
</reference>